<dbReference type="EMBL" id="QNRR01000021">
    <property type="protein sequence ID" value="RBP35482.1"/>
    <property type="molecule type" value="Genomic_DNA"/>
</dbReference>
<evidence type="ECO:0008006" key="3">
    <source>
        <dbReference type="Google" id="ProtNLM"/>
    </source>
</evidence>
<gene>
    <name evidence="1" type="ORF">DES53_1212</name>
</gene>
<accession>A0A366H3T5</accession>
<dbReference type="SUPFAM" id="SSF52047">
    <property type="entry name" value="RNI-like"/>
    <property type="match status" value="1"/>
</dbReference>
<dbReference type="RefSeq" id="WP_147263738.1">
    <property type="nucleotide sequence ID" value="NZ_QNRR01000021.1"/>
</dbReference>
<reference evidence="1 2" key="1">
    <citation type="submission" date="2018-06" db="EMBL/GenBank/DDBJ databases">
        <title>Genomic Encyclopedia of Type Strains, Phase IV (KMG-IV): sequencing the most valuable type-strain genomes for metagenomic binning, comparative biology and taxonomic classification.</title>
        <authorList>
            <person name="Goeker M."/>
        </authorList>
    </citation>
    <scope>NUCLEOTIDE SEQUENCE [LARGE SCALE GENOMIC DNA]</scope>
    <source>
        <strain evidence="1 2">DSM 25532</strain>
    </source>
</reference>
<evidence type="ECO:0000313" key="1">
    <source>
        <dbReference type="EMBL" id="RBP35482.1"/>
    </source>
</evidence>
<protein>
    <recommendedName>
        <fullName evidence="3">Leucine rich repeat (LRR) protein</fullName>
    </recommendedName>
</protein>
<dbReference type="AlphaFoldDB" id="A0A366H3T5"/>
<dbReference type="Proteomes" id="UP000253426">
    <property type="component" value="Unassembled WGS sequence"/>
</dbReference>
<sequence length="216" mass="24526">MKPPTRILLSLVGVAVLAYVIERLPARRSFAQLRQHAQIYDWSTPEWVPEKYAPLLPFAFPQTIALQSKPSDPKAFTSALRRLRKVTTIWLYSEDVGMEVYEALGFIRGVRALKLHNLPSDAAFQCFTQFESVEHLTLFEAHVTDDSLPHLEKFQKVTELEVCLTKISTSVAESALKLPRLADFRYAHSSGQHFKFSTQPEAMLRAARPGLAISWE</sequence>
<comment type="caution">
    <text evidence="1">The sequence shown here is derived from an EMBL/GenBank/DDBJ whole genome shotgun (WGS) entry which is preliminary data.</text>
</comment>
<name>A0A366H3T5_9BACT</name>
<evidence type="ECO:0000313" key="2">
    <source>
        <dbReference type="Proteomes" id="UP000253426"/>
    </source>
</evidence>
<proteinExistence type="predicted"/>
<keyword evidence="2" id="KW-1185">Reference proteome</keyword>
<organism evidence="1 2">
    <name type="scientific">Roseimicrobium gellanilyticum</name>
    <dbReference type="NCBI Taxonomy" id="748857"/>
    <lineage>
        <taxon>Bacteria</taxon>
        <taxon>Pseudomonadati</taxon>
        <taxon>Verrucomicrobiota</taxon>
        <taxon>Verrucomicrobiia</taxon>
        <taxon>Verrucomicrobiales</taxon>
        <taxon>Verrucomicrobiaceae</taxon>
        <taxon>Roseimicrobium</taxon>
    </lineage>
</organism>